<dbReference type="GO" id="GO:0030515">
    <property type="term" value="F:snoRNA binding"/>
    <property type="evidence" value="ECO:0007669"/>
    <property type="project" value="TreeGrafter"/>
</dbReference>
<keyword evidence="7" id="KW-0687">Ribonucleoprotein</keyword>
<evidence type="ECO:0000256" key="3">
    <source>
        <dbReference type="ARBA" id="ARBA00022517"/>
    </source>
</evidence>
<sequence>MVRKLKYHEQKLLKKVDFLNWKQDANLREVKVMRRYHIQNREDYHKYNTVIGHLRSLAHRVSLLPPQDPFRSKTENQILSKLYDMGVLNSSAKLSDVQNKLTVSAFCRRRLAVVMCAGLKMAETVSAATKFIEQGHVRVGPDAISDPAYLVTRRMEDFVTWVDTSKLKRTIMTYNDELDDYDLL</sequence>
<dbReference type="GO" id="GO:0042274">
    <property type="term" value="P:ribosomal small subunit biogenesis"/>
    <property type="evidence" value="ECO:0007669"/>
    <property type="project" value="TreeGrafter"/>
</dbReference>
<dbReference type="Proteomes" id="UP000188533">
    <property type="component" value="Unassembled WGS sequence"/>
</dbReference>
<evidence type="ECO:0000256" key="5">
    <source>
        <dbReference type="ARBA" id="ARBA00022884"/>
    </source>
</evidence>
<reference evidence="12 13" key="2">
    <citation type="submission" date="2017-02" db="EMBL/GenBank/DDBJ databases">
        <title>A genome survey and senescence transcriptome analysis in Lentinula edodes.</title>
        <authorList>
            <person name="Sakamoto Y."/>
            <person name="Nakade K."/>
            <person name="Sato S."/>
            <person name="Yoshida Y."/>
            <person name="Miyazaki K."/>
            <person name="Natsume S."/>
            <person name="Konno N."/>
        </authorList>
    </citation>
    <scope>NUCLEOTIDE SEQUENCE [LARGE SCALE GENOMIC DNA]</scope>
    <source>
        <strain evidence="12 13">NBRC 111202</strain>
    </source>
</reference>
<evidence type="ECO:0000256" key="8">
    <source>
        <dbReference type="ARBA" id="ARBA00069727"/>
    </source>
</evidence>
<keyword evidence="6" id="KW-0539">Nucleus</keyword>
<dbReference type="PANTHER" id="PTHR11831:SF1">
    <property type="entry name" value="U3 SMALL NUCLEOLAR RIBONUCLEOPROTEIN PROTEIN IMP3"/>
    <property type="match status" value="1"/>
</dbReference>
<keyword evidence="3" id="KW-0690">Ribosome biogenesis</keyword>
<evidence type="ECO:0000313" key="12">
    <source>
        <dbReference type="EMBL" id="GAW02196.1"/>
    </source>
</evidence>
<comment type="caution">
    <text evidence="12">The sequence shown here is derived from an EMBL/GenBank/DDBJ whole genome shotgun (WGS) entry which is preliminary data.</text>
</comment>
<dbReference type="AlphaFoldDB" id="A0A1Q3E4V5"/>
<dbReference type="CDD" id="cd00165">
    <property type="entry name" value="S4"/>
    <property type="match status" value="1"/>
</dbReference>
<dbReference type="GO" id="GO:0019843">
    <property type="term" value="F:rRNA binding"/>
    <property type="evidence" value="ECO:0007669"/>
    <property type="project" value="UniProtKB-KW"/>
</dbReference>
<evidence type="ECO:0000256" key="6">
    <source>
        <dbReference type="ARBA" id="ARBA00023242"/>
    </source>
</evidence>
<gene>
    <name evidence="12" type="ORF">LENED_003833</name>
</gene>
<reference evidence="12 13" key="1">
    <citation type="submission" date="2016-08" db="EMBL/GenBank/DDBJ databases">
        <authorList>
            <consortium name="Lentinula edodes genome sequencing consortium"/>
            <person name="Sakamoto Y."/>
            <person name="Nakade K."/>
            <person name="Sato S."/>
            <person name="Yoshida Y."/>
            <person name="Miyazaki K."/>
            <person name="Natsume S."/>
            <person name="Konno N."/>
        </authorList>
    </citation>
    <scope>NUCLEOTIDE SEQUENCE [LARGE SCALE GENOMIC DNA]</scope>
    <source>
        <strain evidence="12 13">NBRC 111202</strain>
    </source>
</reference>
<dbReference type="GO" id="GO:0006364">
    <property type="term" value="P:rRNA processing"/>
    <property type="evidence" value="ECO:0007669"/>
    <property type="project" value="TreeGrafter"/>
</dbReference>
<dbReference type="Pfam" id="PF01479">
    <property type="entry name" value="S4"/>
    <property type="match status" value="1"/>
</dbReference>
<dbReference type="InterPro" id="IPR002942">
    <property type="entry name" value="S4_RNA-bd"/>
</dbReference>
<dbReference type="PROSITE" id="PS50889">
    <property type="entry name" value="S4"/>
    <property type="match status" value="1"/>
</dbReference>
<dbReference type="SMART" id="SM01390">
    <property type="entry name" value="Ribosomal_S4"/>
    <property type="match status" value="1"/>
</dbReference>
<evidence type="ECO:0000256" key="2">
    <source>
        <dbReference type="ARBA" id="ARBA00007465"/>
    </source>
</evidence>
<evidence type="ECO:0000259" key="11">
    <source>
        <dbReference type="SMART" id="SM01390"/>
    </source>
</evidence>
<evidence type="ECO:0000256" key="4">
    <source>
        <dbReference type="ARBA" id="ARBA00022730"/>
    </source>
</evidence>
<accession>A0A1Q3E4V5</accession>
<dbReference type="STRING" id="5353.A0A1Q3E4V5"/>
<dbReference type="EMBL" id="BDGU01000086">
    <property type="protein sequence ID" value="GAW02196.1"/>
    <property type="molecule type" value="Genomic_DNA"/>
</dbReference>
<proteinExistence type="inferred from homology"/>
<name>A0A1Q3E4V5_LENED</name>
<evidence type="ECO:0000256" key="10">
    <source>
        <dbReference type="PROSITE-ProRule" id="PRU00182"/>
    </source>
</evidence>
<protein>
    <recommendedName>
        <fullName evidence="8">U3 small nucleolar ribonucleoprotein protein IMP3</fullName>
    </recommendedName>
    <alternativeName>
        <fullName evidence="9">U3 small nucleolar ribonucleoprotein protein imp3</fullName>
    </alternativeName>
</protein>
<dbReference type="SUPFAM" id="SSF55174">
    <property type="entry name" value="Alpha-L RNA-binding motif"/>
    <property type="match status" value="1"/>
</dbReference>
<dbReference type="InterPro" id="IPR022801">
    <property type="entry name" value="Ribosomal_uS4"/>
</dbReference>
<evidence type="ECO:0000313" key="13">
    <source>
        <dbReference type="Proteomes" id="UP000188533"/>
    </source>
</evidence>
<dbReference type="Pfam" id="PF00163">
    <property type="entry name" value="Ribosomal_S4"/>
    <property type="match status" value="1"/>
</dbReference>
<comment type="subcellular location">
    <subcellularLocation>
        <location evidence="1">Nucleus</location>
        <location evidence="1">Nucleolus</location>
    </subcellularLocation>
</comment>
<keyword evidence="4" id="KW-0699">rRNA-binding</keyword>
<evidence type="ECO:0000256" key="7">
    <source>
        <dbReference type="ARBA" id="ARBA00023274"/>
    </source>
</evidence>
<organism evidence="12 13">
    <name type="scientific">Lentinula edodes</name>
    <name type="common">Shiitake mushroom</name>
    <name type="synonym">Lentinus edodes</name>
    <dbReference type="NCBI Taxonomy" id="5353"/>
    <lineage>
        <taxon>Eukaryota</taxon>
        <taxon>Fungi</taxon>
        <taxon>Dikarya</taxon>
        <taxon>Basidiomycota</taxon>
        <taxon>Agaricomycotina</taxon>
        <taxon>Agaricomycetes</taxon>
        <taxon>Agaricomycetidae</taxon>
        <taxon>Agaricales</taxon>
        <taxon>Marasmiineae</taxon>
        <taxon>Omphalotaceae</taxon>
        <taxon>Lentinula</taxon>
    </lineage>
</organism>
<dbReference type="GO" id="GO:0034457">
    <property type="term" value="C:Mpp10 complex"/>
    <property type="evidence" value="ECO:0007669"/>
    <property type="project" value="TreeGrafter"/>
</dbReference>
<dbReference type="FunFam" id="3.10.290.10:FF:000006">
    <property type="entry name" value="U3 small nucleolar ribonucleoprotein IMP3"/>
    <property type="match status" value="1"/>
</dbReference>
<feature type="domain" description="Small ribosomal subunit protein uS4 N-terminal" evidence="11">
    <location>
        <begin position="4"/>
        <end position="108"/>
    </location>
</feature>
<keyword evidence="5 10" id="KW-0694">RNA-binding</keyword>
<evidence type="ECO:0000256" key="9">
    <source>
        <dbReference type="ARBA" id="ARBA00072223"/>
    </source>
</evidence>
<dbReference type="InterPro" id="IPR001912">
    <property type="entry name" value="Ribosomal_uS4_N"/>
</dbReference>
<dbReference type="OrthoDB" id="10248812at2759"/>
<evidence type="ECO:0000256" key="1">
    <source>
        <dbReference type="ARBA" id="ARBA00004604"/>
    </source>
</evidence>
<dbReference type="GO" id="GO:0032040">
    <property type="term" value="C:small-subunit processome"/>
    <property type="evidence" value="ECO:0007669"/>
    <property type="project" value="TreeGrafter"/>
</dbReference>
<keyword evidence="13" id="KW-1185">Reference proteome</keyword>
<comment type="similarity">
    <text evidence="2">Belongs to the universal ribosomal protein uS4 family.</text>
</comment>
<dbReference type="PANTHER" id="PTHR11831">
    <property type="entry name" value="30S 40S RIBOSOMAL PROTEIN"/>
    <property type="match status" value="1"/>
</dbReference>